<dbReference type="Proteomes" id="UP000055590">
    <property type="component" value="Chromosome"/>
</dbReference>
<dbReference type="OrthoDB" id="668928at2"/>
<keyword evidence="1" id="KW-1133">Transmembrane helix</keyword>
<keyword evidence="1" id="KW-0812">Transmembrane</keyword>
<sequence length="172" mass="17673">MTEPHPKSLPDARHRGPPLAAVAGIHVVLFVASLVVATALAGGAHFPSPFQPPLLSKAYFAEQAQAVGVGAFLQFGAAVPLGIFTGSIVSRLRFLGVEVAGVFIALFGGFAAALLLASSALVQWVLSQPAASVNDDVVRALHLLAFALGGRATWCRWGFSSPASRSPAGFTG</sequence>
<name>A0A0K1PHZ6_9BACT</name>
<protein>
    <submittedName>
        <fullName evidence="2">Uncharacterized protein</fullName>
    </submittedName>
</protein>
<reference evidence="2 3" key="1">
    <citation type="submission" date="2015-08" db="EMBL/GenBank/DDBJ databases">
        <authorList>
            <person name="Babu N.S."/>
            <person name="Beckwith C.J."/>
            <person name="Beseler K.G."/>
            <person name="Brison A."/>
            <person name="Carone J.V."/>
            <person name="Caskin T.P."/>
            <person name="Diamond M."/>
            <person name="Durham M.E."/>
            <person name="Foxe J.M."/>
            <person name="Go M."/>
            <person name="Henderson B.A."/>
            <person name="Jones I.B."/>
            <person name="McGettigan J.A."/>
            <person name="Micheletti S.J."/>
            <person name="Nasrallah M.E."/>
            <person name="Ortiz D."/>
            <person name="Piller C.R."/>
            <person name="Privatt S.R."/>
            <person name="Schneider S.L."/>
            <person name="Sharp S."/>
            <person name="Smith T.C."/>
            <person name="Stanton J.D."/>
            <person name="Ullery H.E."/>
            <person name="Wilson R.J."/>
            <person name="Serrano M.G."/>
            <person name="Buck G."/>
            <person name="Lee V."/>
            <person name="Wang Y."/>
            <person name="Carvalho R."/>
            <person name="Voegtly L."/>
            <person name="Shi R."/>
            <person name="Duckworth R."/>
            <person name="Johnson A."/>
            <person name="Loviza R."/>
            <person name="Walstead R."/>
            <person name="Shah Z."/>
            <person name="Kiflezghi M."/>
            <person name="Wade K."/>
            <person name="Ball S.L."/>
            <person name="Bradley K.W."/>
            <person name="Asai D.J."/>
            <person name="Bowman C.A."/>
            <person name="Russell D.A."/>
            <person name="Pope W.H."/>
            <person name="Jacobs-Sera D."/>
            <person name="Hendrix R.W."/>
            <person name="Hatfull G.F."/>
        </authorList>
    </citation>
    <scope>NUCLEOTIDE SEQUENCE [LARGE SCALE GENOMIC DNA]</scope>
    <source>
        <strain evidence="2 3">DSM 27710</strain>
    </source>
</reference>
<feature type="transmembrane region" description="Helical" evidence="1">
    <location>
        <begin position="66"/>
        <end position="89"/>
    </location>
</feature>
<feature type="transmembrane region" description="Helical" evidence="1">
    <location>
        <begin position="21"/>
        <end position="46"/>
    </location>
</feature>
<organism evidence="2 3">
    <name type="scientific">Vulgatibacter incomptus</name>
    <dbReference type="NCBI Taxonomy" id="1391653"/>
    <lineage>
        <taxon>Bacteria</taxon>
        <taxon>Pseudomonadati</taxon>
        <taxon>Myxococcota</taxon>
        <taxon>Myxococcia</taxon>
        <taxon>Myxococcales</taxon>
        <taxon>Cystobacterineae</taxon>
        <taxon>Vulgatibacteraceae</taxon>
        <taxon>Vulgatibacter</taxon>
    </lineage>
</organism>
<dbReference type="STRING" id="1391653.AKJ08_3101"/>
<keyword evidence="1" id="KW-0472">Membrane</keyword>
<proteinExistence type="predicted"/>
<evidence type="ECO:0000313" key="2">
    <source>
        <dbReference type="EMBL" id="AKU92714.1"/>
    </source>
</evidence>
<dbReference type="AlphaFoldDB" id="A0A0K1PHZ6"/>
<gene>
    <name evidence="2" type="ORF">AKJ08_3101</name>
</gene>
<dbReference type="KEGG" id="vin:AKJ08_3101"/>
<accession>A0A0K1PHZ6</accession>
<keyword evidence="3" id="KW-1185">Reference proteome</keyword>
<dbReference type="EMBL" id="CP012332">
    <property type="protein sequence ID" value="AKU92714.1"/>
    <property type="molecule type" value="Genomic_DNA"/>
</dbReference>
<feature type="transmembrane region" description="Helical" evidence="1">
    <location>
        <begin position="101"/>
        <end position="126"/>
    </location>
</feature>
<evidence type="ECO:0000256" key="1">
    <source>
        <dbReference type="SAM" id="Phobius"/>
    </source>
</evidence>
<dbReference type="RefSeq" id="WP_157370740.1">
    <property type="nucleotide sequence ID" value="NZ_CP012332.1"/>
</dbReference>
<evidence type="ECO:0000313" key="3">
    <source>
        <dbReference type="Proteomes" id="UP000055590"/>
    </source>
</evidence>